<comment type="caution">
    <text evidence="1">The sequence shown here is derived from an EMBL/GenBank/DDBJ whole genome shotgun (WGS) entry which is preliminary data.</text>
</comment>
<dbReference type="EMBL" id="BPLQ01002015">
    <property type="protein sequence ID" value="GIX87600.1"/>
    <property type="molecule type" value="Genomic_DNA"/>
</dbReference>
<accession>A0AAV4NTH5</accession>
<organism evidence="1 2">
    <name type="scientific">Caerostris darwini</name>
    <dbReference type="NCBI Taxonomy" id="1538125"/>
    <lineage>
        <taxon>Eukaryota</taxon>
        <taxon>Metazoa</taxon>
        <taxon>Ecdysozoa</taxon>
        <taxon>Arthropoda</taxon>
        <taxon>Chelicerata</taxon>
        <taxon>Arachnida</taxon>
        <taxon>Araneae</taxon>
        <taxon>Araneomorphae</taxon>
        <taxon>Entelegynae</taxon>
        <taxon>Araneoidea</taxon>
        <taxon>Araneidae</taxon>
        <taxon>Caerostris</taxon>
    </lineage>
</organism>
<evidence type="ECO:0000313" key="1">
    <source>
        <dbReference type="EMBL" id="GIX87600.1"/>
    </source>
</evidence>
<dbReference type="AlphaFoldDB" id="A0AAV4NTH5"/>
<dbReference type="Proteomes" id="UP001054837">
    <property type="component" value="Unassembled WGS sequence"/>
</dbReference>
<protein>
    <submittedName>
        <fullName evidence="1">Uncharacterized protein</fullName>
    </submittedName>
</protein>
<gene>
    <name evidence="1" type="ORF">CDAR_212231</name>
</gene>
<reference evidence="1 2" key="1">
    <citation type="submission" date="2021-06" db="EMBL/GenBank/DDBJ databases">
        <title>Caerostris darwini draft genome.</title>
        <authorList>
            <person name="Kono N."/>
            <person name="Arakawa K."/>
        </authorList>
    </citation>
    <scope>NUCLEOTIDE SEQUENCE [LARGE SCALE GENOMIC DNA]</scope>
</reference>
<keyword evidence="2" id="KW-1185">Reference proteome</keyword>
<name>A0AAV4NTH5_9ARAC</name>
<evidence type="ECO:0000313" key="2">
    <source>
        <dbReference type="Proteomes" id="UP001054837"/>
    </source>
</evidence>
<proteinExistence type="predicted"/>
<sequence length="145" mass="16773">MIIAFNILDAIFAFIKERNNRLTASKQIQIIIIDCDQLNIDEMLVYPSTEQYQLPYQILKPTTNFDVYNNLPTYQEDIPEITIELQKPTIDQLISYPTVEQFYLSDNILKPIVSHQTCLSTAQQQTCKAPLENTPTILIKFGKPY</sequence>